<dbReference type="Proteomes" id="UP000683925">
    <property type="component" value="Unassembled WGS sequence"/>
</dbReference>
<name>A0A8S1W6S3_PAROT</name>
<organism evidence="1 2">
    <name type="scientific">Paramecium octaurelia</name>
    <dbReference type="NCBI Taxonomy" id="43137"/>
    <lineage>
        <taxon>Eukaryota</taxon>
        <taxon>Sar</taxon>
        <taxon>Alveolata</taxon>
        <taxon>Ciliophora</taxon>
        <taxon>Intramacronucleata</taxon>
        <taxon>Oligohymenophorea</taxon>
        <taxon>Peniculida</taxon>
        <taxon>Parameciidae</taxon>
        <taxon>Paramecium</taxon>
    </lineage>
</organism>
<evidence type="ECO:0000313" key="1">
    <source>
        <dbReference type="EMBL" id="CAD8184663.1"/>
    </source>
</evidence>
<protein>
    <submittedName>
        <fullName evidence="1">Uncharacterized protein</fullName>
    </submittedName>
</protein>
<dbReference type="OMA" id="CWAVTIN"/>
<dbReference type="AlphaFoldDB" id="A0A8S1W6S3"/>
<accession>A0A8S1W6S3</accession>
<dbReference type="PANTHER" id="PTHR19920">
    <property type="entry name" value="WD40 PROTEIN CIAO1"/>
    <property type="match status" value="1"/>
</dbReference>
<keyword evidence="2" id="KW-1185">Reference proteome</keyword>
<dbReference type="OrthoDB" id="10264376at2759"/>
<gene>
    <name evidence="1" type="ORF">POCTA_138.1.T0830221</name>
</gene>
<sequence>MILEQPKPQDNLKPIKFELLNKNFIKQIDDCLAVSFNADYSIVAAGCHRLIKIYEFRQGILKEIQILNQRNSGVSTLYFMRKSNQFISGDMKGSIFLWARNHVNQWTCSYRDNQHNVNINYLIMNNNEDTMISSSDYKTKYQTKQMGL</sequence>
<reference evidence="1" key="1">
    <citation type="submission" date="2021-01" db="EMBL/GenBank/DDBJ databases">
        <authorList>
            <consortium name="Genoscope - CEA"/>
            <person name="William W."/>
        </authorList>
    </citation>
    <scope>NUCLEOTIDE SEQUENCE</scope>
</reference>
<dbReference type="GO" id="GO:0016226">
    <property type="term" value="P:iron-sulfur cluster assembly"/>
    <property type="evidence" value="ECO:0007669"/>
    <property type="project" value="TreeGrafter"/>
</dbReference>
<dbReference type="GO" id="GO:0097361">
    <property type="term" value="C:cytosolic [4Fe-4S] assembly targeting complex"/>
    <property type="evidence" value="ECO:0007669"/>
    <property type="project" value="TreeGrafter"/>
</dbReference>
<comment type="caution">
    <text evidence="1">The sequence shown here is derived from an EMBL/GenBank/DDBJ whole genome shotgun (WGS) entry which is preliminary data.</text>
</comment>
<evidence type="ECO:0000313" key="2">
    <source>
        <dbReference type="Proteomes" id="UP000683925"/>
    </source>
</evidence>
<proteinExistence type="predicted"/>
<dbReference type="EMBL" id="CAJJDP010000082">
    <property type="protein sequence ID" value="CAD8184663.1"/>
    <property type="molecule type" value="Genomic_DNA"/>
</dbReference>
<dbReference type="PANTHER" id="PTHR19920:SF0">
    <property type="entry name" value="CYTOSOLIC IRON-SULFUR PROTEIN ASSEMBLY PROTEIN CIAO1-RELATED"/>
    <property type="match status" value="1"/>
</dbReference>